<reference evidence="1" key="1">
    <citation type="journal article" date="2015" name="Nature">
        <title>Complex archaea that bridge the gap between prokaryotes and eukaryotes.</title>
        <authorList>
            <person name="Spang A."/>
            <person name="Saw J.H."/>
            <person name="Jorgensen S.L."/>
            <person name="Zaremba-Niedzwiedzka K."/>
            <person name="Martijn J."/>
            <person name="Lind A.E."/>
            <person name="van Eijk R."/>
            <person name="Schleper C."/>
            <person name="Guy L."/>
            <person name="Ettema T.J."/>
        </authorList>
    </citation>
    <scope>NUCLEOTIDE SEQUENCE</scope>
</reference>
<gene>
    <name evidence="1" type="ORF">LCGC14_0637510</name>
</gene>
<name>A0A0F9R039_9ZZZZ</name>
<dbReference type="AlphaFoldDB" id="A0A0F9R039"/>
<sequence>MRRYYEIREEYGKDPKLTSLLTLLGFCPYCHEHTAGLDCGLLDKVGLDPLMKIRRCPCCDGLWYEAPVPGKKVADAGH</sequence>
<organism evidence="1">
    <name type="scientific">marine sediment metagenome</name>
    <dbReference type="NCBI Taxonomy" id="412755"/>
    <lineage>
        <taxon>unclassified sequences</taxon>
        <taxon>metagenomes</taxon>
        <taxon>ecological metagenomes</taxon>
    </lineage>
</organism>
<comment type="caution">
    <text evidence="1">The sequence shown here is derived from an EMBL/GenBank/DDBJ whole genome shotgun (WGS) entry which is preliminary data.</text>
</comment>
<dbReference type="EMBL" id="LAZR01001142">
    <property type="protein sequence ID" value="KKN49950.1"/>
    <property type="molecule type" value="Genomic_DNA"/>
</dbReference>
<proteinExistence type="predicted"/>
<evidence type="ECO:0000313" key="1">
    <source>
        <dbReference type="EMBL" id="KKN49950.1"/>
    </source>
</evidence>
<accession>A0A0F9R039</accession>
<protein>
    <submittedName>
        <fullName evidence="1">Uncharacterized protein</fullName>
    </submittedName>
</protein>